<dbReference type="GO" id="GO:0003677">
    <property type="term" value="F:DNA binding"/>
    <property type="evidence" value="ECO:0007669"/>
    <property type="project" value="UniProtKB-KW"/>
</dbReference>
<dbReference type="NCBIfam" id="TIGR00229">
    <property type="entry name" value="sensory_box"/>
    <property type="match status" value="1"/>
</dbReference>
<dbReference type="EMBL" id="BMEV01000010">
    <property type="protein sequence ID" value="GGH71814.1"/>
    <property type="molecule type" value="Genomic_DNA"/>
</dbReference>
<dbReference type="InterPro" id="IPR025943">
    <property type="entry name" value="Sigma_54_int_dom_ATP-bd_2"/>
</dbReference>
<dbReference type="SUPFAM" id="SSF52540">
    <property type="entry name" value="P-loop containing nucleoside triphosphate hydrolases"/>
    <property type="match status" value="1"/>
</dbReference>
<evidence type="ECO:0000313" key="10">
    <source>
        <dbReference type="EMBL" id="GGH71814.1"/>
    </source>
</evidence>
<dbReference type="Pfam" id="PF18024">
    <property type="entry name" value="HTH_50"/>
    <property type="match status" value="1"/>
</dbReference>
<keyword evidence="3" id="KW-0067">ATP-binding</keyword>
<dbReference type="FunFam" id="3.40.50.300:FF:000006">
    <property type="entry name" value="DNA-binding transcriptional regulator NtrC"/>
    <property type="match status" value="1"/>
</dbReference>
<dbReference type="InterPro" id="IPR003593">
    <property type="entry name" value="AAA+_ATPase"/>
</dbReference>
<dbReference type="SUPFAM" id="SSF55785">
    <property type="entry name" value="PYP-like sensor domain (PAS domain)"/>
    <property type="match status" value="1"/>
</dbReference>
<evidence type="ECO:0000313" key="11">
    <source>
        <dbReference type="Proteomes" id="UP000602050"/>
    </source>
</evidence>
<dbReference type="GO" id="GO:0005524">
    <property type="term" value="F:ATP binding"/>
    <property type="evidence" value="ECO:0007669"/>
    <property type="project" value="UniProtKB-KW"/>
</dbReference>
<accession>A0A8J2ZPP6</accession>
<dbReference type="InterPro" id="IPR000014">
    <property type="entry name" value="PAS"/>
</dbReference>
<dbReference type="SUPFAM" id="SSF46689">
    <property type="entry name" value="Homeodomain-like"/>
    <property type="match status" value="1"/>
</dbReference>
<evidence type="ECO:0000256" key="2">
    <source>
        <dbReference type="ARBA" id="ARBA00022797"/>
    </source>
</evidence>
<dbReference type="PANTHER" id="PTHR32071:SF57">
    <property type="entry name" value="C4-DICARBOXYLATE TRANSPORT TRANSCRIPTIONAL REGULATORY PROTEIN DCTD"/>
    <property type="match status" value="1"/>
</dbReference>
<dbReference type="SMART" id="SM00382">
    <property type="entry name" value="AAA"/>
    <property type="match status" value="1"/>
</dbReference>
<dbReference type="Gene3D" id="3.30.450.20">
    <property type="entry name" value="PAS domain"/>
    <property type="match status" value="1"/>
</dbReference>
<keyword evidence="4" id="KW-0805">Transcription regulation</keyword>
<dbReference type="InterPro" id="IPR009057">
    <property type="entry name" value="Homeodomain-like_sf"/>
</dbReference>
<keyword evidence="11" id="KW-1185">Reference proteome</keyword>
<dbReference type="CDD" id="cd00130">
    <property type="entry name" value="PAS"/>
    <property type="match status" value="1"/>
</dbReference>
<dbReference type="PROSITE" id="PS00676">
    <property type="entry name" value="SIGMA54_INTERACT_2"/>
    <property type="match status" value="1"/>
</dbReference>
<dbReference type="PROSITE" id="PS00675">
    <property type="entry name" value="SIGMA54_INTERACT_1"/>
    <property type="match status" value="1"/>
</dbReference>
<dbReference type="PANTHER" id="PTHR32071">
    <property type="entry name" value="TRANSCRIPTIONAL REGULATORY PROTEIN"/>
    <property type="match status" value="1"/>
</dbReference>
<feature type="domain" description="PAS" evidence="9">
    <location>
        <begin position="7"/>
        <end position="52"/>
    </location>
</feature>
<dbReference type="InterPro" id="IPR027417">
    <property type="entry name" value="P-loop_NTPase"/>
</dbReference>
<organism evidence="10 11">
    <name type="scientific">Compostibacillus humi</name>
    <dbReference type="NCBI Taxonomy" id="1245525"/>
    <lineage>
        <taxon>Bacteria</taxon>
        <taxon>Bacillati</taxon>
        <taxon>Bacillota</taxon>
        <taxon>Bacilli</taxon>
        <taxon>Bacillales</taxon>
        <taxon>Bacillaceae</taxon>
        <taxon>Compostibacillus</taxon>
    </lineage>
</organism>
<gene>
    <name evidence="10" type="ORF">GCM10010978_08130</name>
</gene>
<dbReference type="PROSITE" id="PS50045">
    <property type="entry name" value="SIGMA54_INTERACT_4"/>
    <property type="match status" value="1"/>
</dbReference>
<dbReference type="AlphaFoldDB" id="A0A8J2ZPP6"/>
<dbReference type="CDD" id="cd00009">
    <property type="entry name" value="AAA"/>
    <property type="match status" value="1"/>
</dbReference>
<evidence type="ECO:0000256" key="7">
    <source>
        <dbReference type="ARBA" id="ARBA00029500"/>
    </source>
</evidence>
<dbReference type="Pfam" id="PF00158">
    <property type="entry name" value="Sigma54_activat"/>
    <property type="match status" value="1"/>
</dbReference>
<evidence type="ECO:0000256" key="6">
    <source>
        <dbReference type="ARBA" id="ARBA00023163"/>
    </source>
</evidence>
<dbReference type="InterPro" id="IPR025944">
    <property type="entry name" value="Sigma_54_int_dom_CS"/>
</dbReference>
<sequence>MNGDFIKDLHFHKIFNHLNDGIFIADQYGYAIWVNETSTKQIGAPRSKIIGKHVDDLESKGFFTPSVTKIVLEKKDVVSKVQTSNGRQFLATGYPVQIKEDNTGYILVHVKDITETVKTTFQLEKAEALIQQYWQELQRMKSAYQQNNEESNIIGQSKKHEKMINKITRLSDVDATILITGESGVGKSRIAEEIHKRSSRSKKPFLSINCGAIPESLLESELFGYKKGAFSGANQKGKTGLAEMAEGGTLFLDEVAELPLSLQPKLLHLVQDKTFIPIGATEPKKVDIRIIAATNQGLLQMVKEKKFREDLYYRLNVVSIHVPSLRERREDILPLAYHYFNHYKKKYNKQASLSNELIDFFQSYDWPGNIRELENIIERLVITSEGNIIGAEDLPDQMIVNMENRTYSSADLKGKTLKQFLEEIEKRLIEEAMEKYRSTRKAAESLGMTQSSYMRRLKKYNLSKTL</sequence>
<keyword evidence="6" id="KW-0804">Transcription</keyword>
<dbReference type="InterPro" id="IPR025662">
    <property type="entry name" value="Sigma_54_int_dom_ATP-bd_1"/>
</dbReference>
<dbReference type="RefSeq" id="WP_188391099.1">
    <property type="nucleotide sequence ID" value="NZ_BMEV01000010.1"/>
</dbReference>
<dbReference type="InterPro" id="IPR058031">
    <property type="entry name" value="AAA_lid_NorR"/>
</dbReference>
<dbReference type="Proteomes" id="UP000602050">
    <property type="component" value="Unassembled WGS sequence"/>
</dbReference>
<reference evidence="10" key="2">
    <citation type="submission" date="2020-09" db="EMBL/GenBank/DDBJ databases">
        <authorList>
            <person name="Sun Q."/>
            <person name="Zhou Y."/>
        </authorList>
    </citation>
    <scope>NUCLEOTIDE SEQUENCE</scope>
    <source>
        <strain evidence="10">CGMCC 1.12360</strain>
    </source>
</reference>
<dbReference type="PROSITE" id="PS50112">
    <property type="entry name" value="PAS"/>
    <property type="match status" value="1"/>
</dbReference>
<evidence type="ECO:0000256" key="1">
    <source>
        <dbReference type="ARBA" id="ARBA00022741"/>
    </source>
</evidence>
<dbReference type="Pfam" id="PF25601">
    <property type="entry name" value="AAA_lid_14"/>
    <property type="match status" value="1"/>
</dbReference>
<dbReference type="Gene3D" id="3.40.50.300">
    <property type="entry name" value="P-loop containing nucleotide triphosphate hydrolases"/>
    <property type="match status" value="1"/>
</dbReference>
<keyword evidence="1" id="KW-0547">Nucleotide-binding</keyword>
<dbReference type="GO" id="GO:0006355">
    <property type="term" value="P:regulation of DNA-templated transcription"/>
    <property type="evidence" value="ECO:0007669"/>
    <property type="project" value="InterPro"/>
</dbReference>
<evidence type="ECO:0000259" key="8">
    <source>
        <dbReference type="PROSITE" id="PS50045"/>
    </source>
</evidence>
<comment type="caution">
    <text evidence="10">The sequence shown here is derived from an EMBL/GenBank/DDBJ whole genome shotgun (WGS) entry which is preliminary data.</text>
</comment>
<keyword evidence="2" id="KW-0058">Aromatic hydrocarbons catabolism</keyword>
<dbReference type="InterPro" id="IPR002078">
    <property type="entry name" value="Sigma_54_int"/>
</dbReference>
<dbReference type="InterPro" id="IPR030828">
    <property type="entry name" value="HTH_TyrR"/>
</dbReference>
<dbReference type="PROSITE" id="PS00688">
    <property type="entry name" value="SIGMA54_INTERACT_3"/>
    <property type="match status" value="1"/>
</dbReference>
<proteinExistence type="predicted"/>
<dbReference type="Pfam" id="PF13426">
    <property type="entry name" value="PAS_9"/>
    <property type="match status" value="1"/>
</dbReference>
<evidence type="ECO:0000259" key="9">
    <source>
        <dbReference type="PROSITE" id="PS50112"/>
    </source>
</evidence>
<reference evidence="10" key="1">
    <citation type="journal article" date="2014" name="Int. J. Syst. Evol. Microbiol.">
        <title>Complete genome sequence of Corynebacterium casei LMG S-19264T (=DSM 44701T), isolated from a smear-ripened cheese.</title>
        <authorList>
            <consortium name="US DOE Joint Genome Institute (JGI-PGF)"/>
            <person name="Walter F."/>
            <person name="Albersmeier A."/>
            <person name="Kalinowski J."/>
            <person name="Ruckert C."/>
        </authorList>
    </citation>
    <scope>NUCLEOTIDE SEQUENCE</scope>
    <source>
        <strain evidence="10">CGMCC 1.12360</strain>
    </source>
</reference>
<feature type="domain" description="Sigma-54 factor interaction" evidence="8">
    <location>
        <begin position="153"/>
        <end position="382"/>
    </location>
</feature>
<dbReference type="InterPro" id="IPR035965">
    <property type="entry name" value="PAS-like_dom_sf"/>
</dbReference>
<evidence type="ECO:0000256" key="5">
    <source>
        <dbReference type="ARBA" id="ARBA00023125"/>
    </source>
</evidence>
<evidence type="ECO:0000256" key="4">
    <source>
        <dbReference type="ARBA" id="ARBA00023015"/>
    </source>
</evidence>
<dbReference type="Gene3D" id="1.10.8.60">
    <property type="match status" value="1"/>
</dbReference>
<name>A0A8J2ZPP6_9BACI</name>
<protein>
    <recommendedName>
        <fullName evidence="7">HTH-type transcriptional regulatory protein TyrR</fullName>
    </recommendedName>
</protein>
<keyword evidence="5" id="KW-0238">DNA-binding</keyword>
<dbReference type="Gene3D" id="1.10.10.60">
    <property type="entry name" value="Homeodomain-like"/>
    <property type="match status" value="1"/>
</dbReference>
<evidence type="ECO:0000256" key="3">
    <source>
        <dbReference type="ARBA" id="ARBA00022840"/>
    </source>
</evidence>